<dbReference type="AlphaFoldDB" id="A0A8T2SM51"/>
<proteinExistence type="predicted"/>
<dbReference type="InterPro" id="IPR001878">
    <property type="entry name" value="Znf_CCHC"/>
</dbReference>
<evidence type="ECO:0000256" key="1">
    <source>
        <dbReference type="PROSITE-ProRule" id="PRU00047"/>
    </source>
</evidence>
<feature type="domain" description="CCHC-type" evidence="2">
    <location>
        <begin position="63"/>
        <end position="79"/>
    </location>
</feature>
<dbReference type="OrthoDB" id="8029555at2759"/>
<dbReference type="PROSITE" id="PS50158">
    <property type="entry name" value="ZF_CCHC"/>
    <property type="match status" value="1"/>
</dbReference>
<protein>
    <recommendedName>
        <fullName evidence="2">CCHC-type domain-containing protein</fullName>
    </recommendedName>
</protein>
<accession>A0A8T2SM51</accession>
<dbReference type="GO" id="GO:0008270">
    <property type="term" value="F:zinc ion binding"/>
    <property type="evidence" value="ECO:0007669"/>
    <property type="project" value="UniProtKB-KW"/>
</dbReference>
<dbReference type="EMBL" id="CM035424">
    <property type="protein sequence ID" value="KAH7352477.1"/>
    <property type="molecule type" value="Genomic_DNA"/>
</dbReference>
<dbReference type="Proteomes" id="UP000825935">
    <property type="component" value="Chromosome 19"/>
</dbReference>
<reference evidence="3" key="1">
    <citation type="submission" date="2021-08" db="EMBL/GenBank/DDBJ databases">
        <title>WGS assembly of Ceratopteris richardii.</title>
        <authorList>
            <person name="Marchant D.B."/>
            <person name="Chen G."/>
            <person name="Jenkins J."/>
            <person name="Shu S."/>
            <person name="Leebens-Mack J."/>
            <person name="Grimwood J."/>
            <person name="Schmutz J."/>
            <person name="Soltis P."/>
            <person name="Soltis D."/>
            <person name="Chen Z.-H."/>
        </authorList>
    </citation>
    <scope>NUCLEOTIDE SEQUENCE</scope>
    <source>
        <strain evidence="3">Whitten #5841</strain>
        <tissue evidence="3">Leaf</tissue>
    </source>
</reference>
<keyword evidence="4" id="KW-1185">Reference proteome</keyword>
<sequence>MSFHTAIQIAQRIESATGTETTTSAIPHQATKQTPIPMDIDIQNAQVAARRALPKRDANCHPKCFFCNNYGHVRKHCRKLKSQQHHQNAQVLYLPLQLEIDTY</sequence>
<dbReference type="GO" id="GO:0003676">
    <property type="term" value="F:nucleic acid binding"/>
    <property type="evidence" value="ECO:0007669"/>
    <property type="project" value="InterPro"/>
</dbReference>
<keyword evidence="1" id="KW-0862">Zinc</keyword>
<comment type="caution">
    <text evidence="3">The sequence shown here is derived from an EMBL/GenBank/DDBJ whole genome shotgun (WGS) entry which is preliminary data.</text>
</comment>
<dbReference type="SUPFAM" id="SSF57756">
    <property type="entry name" value="Retrovirus zinc finger-like domains"/>
    <property type="match status" value="1"/>
</dbReference>
<dbReference type="InterPro" id="IPR036875">
    <property type="entry name" value="Znf_CCHC_sf"/>
</dbReference>
<name>A0A8T2SM51_CERRI</name>
<keyword evidence="1" id="KW-0863">Zinc-finger</keyword>
<evidence type="ECO:0000313" key="4">
    <source>
        <dbReference type="Proteomes" id="UP000825935"/>
    </source>
</evidence>
<gene>
    <name evidence="3" type="ORF">KP509_19G047700</name>
</gene>
<evidence type="ECO:0000313" key="3">
    <source>
        <dbReference type="EMBL" id="KAH7352477.1"/>
    </source>
</evidence>
<organism evidence="3 4">
    <name type="scientific">Ceratopteris richardii</name>
    <name type="common">Triangle waterfern</name>
    <dbReference type="NCBI Taxonomy" id="49495"/>
    <lineage>
        <taxon>Eukaryota</taxon>
        <taxon>Viridiplantae</taxon>
        <taxon>Streptophyta</taxon>
        <taxon>Embryophyta</taxon>
        <taxon>Tracheophyta</taxon>
        <taxon>Polypodiopsida</taxon>
        <taxon>Polypodiidae</taxon>
        <taxon>Polypodiales</taxon>
        <taxon>Pteridineae</taxon>
        <taxon>Pteridaceae</taxon>
        <taxon>Parkerioideae</taxon>
        <taxon>Ceratopteris</taxon>
    </lineage>
</organism>
<evidence type="ECO:0000259" key="2">
    <source>
        <dbReference type="PROSITE" id="PS50158"/>
    </source>
</evidence>
<keyword evidence="1" id="KW-0479">Metal-binding</keyword>